<proteinExistence type="predicted"/>
<sequence>MPPTSAPQEHNAGLAESHQQGVDDSQPTNTTQQQPSSSLSSLPDPTESEVTAGPEQGQIADQSADAEENPEHAVLHMVLDRFSKLQERLESLEKRDSPNPSTPAPTTSTPAPKGKGRATPLEVSRPTAEVATPATEAIRSTIPPHLLLYEEDPVDTFARMPTGEKDTFRILLRRFGINVKTFIDIMQERSAPSSSTTMPAVASQPLTKSATEPIPPRTSTPIPSRVTVAGSTPEPSTVDTTSSSAVSPITGRVPHCKPEYLGTFNGNPSELEDFISQVHAVGRSVPDPAWKMAVVRTLPLVMEKDARVWHTGLSDVEAAEMTTLTAWFDRMREAFPVNPYEQRKQARTRAWIPMDESASAYYFYKLRLLRSAYGKDHSEKNLAIDILDGLPVTFRVMLRLPRQGVTLQDIRQEISDREPMFRELQQSAPPPPATAIPLPPRPVASAASSTPRPAAANNSSSSTTRSGPSTSSNSRSGPSTSGNTYVPVTPETYDPTCATPASGTTRRKYRRPDNGRTLTLNRPCAVCNKDHFDFEHPYMVAKGFVLDPVEPYPEEDPEDEGFETSAMTEN</sequence>
<feature type="region of interest" description="Disordered" evidence="1">
    <location>
        <begin position="1"/>
        <end position="73"/>
    </location>
</feature>
<evidence type="ECO:0000313" key="3">
    <source>
        <dbReference type="Proteomes" id="UP000077521"/>
    </source>
</evidence>
<feature type="compositionally biased region" description="Low complexity" evidence="1">
    <location>
        <begin position="236"/>
        <end position="247"/>
    </location>
</feature>
<feature type="compositionally biased region" description="Polar residues" evidence="1">
    <location>
        <begin position="190"/>
        <end position="210"/>
    </location>
</feature>
<feature type="region of interest" description="Disordered" evidence="1">
    <location>
        <begin position="423"/>
        <end position="516"/>
    </location>
</feature>
<gene>
    <name evidence="2" type="ORF">A4X13_0g7884</name>
</gene>
<organism evidence="2 3">
    <name type="scientific">Tilletia indica</name>
    <dbReference type="NCBI Taxonomy" id="43049"/>
    <lineage>
        <taxon>Eukaryota</taxon>
        <taxon>Fungi</taxon>
        <taxon>Dikarya</taxon>
        <taxon>Basidiomycota</taxon>
        <taxon>Ustilaginomycotina</taxon>
        <taxon>Exobasidiomycetes</taxon>
        <taxon>Tilletiales</taxon>
        <taxon>Tilletiaceae</taxon>
        <taxon>Tilletia</taxon>
    </lineage>
</organism>
<feature type="region of interest" description="Disordered" evidence="1">
    <location>
        <begin position="90"/>
        <end position="132"/>
    </location>
</feature>
<protein>
    <submittedName>
        <fullName evidence="2">Uncharacterized protein</fullName>
    </submittedName>
</protein>
<dbReference type="AlphaFoldDB" id="A0A177TAF1"/>
<evidence type="ECO:0000313" key="2">
    <source>
        <dbReference type="EMBL" id="KAE8240253.1"/>
    </source>
</evidence>
<reference evidence="2" key="2">
    <citation type="journal article" date="2019" name="IMA Fungus">
        <title>Genome sequencing and comparison of five Tilletia species to identify candidate genes for the detection of regulated species infecting wheat.</title>
        <authorList>
            <person name="Nguyen H.D.T."/>
            <person name="Sultana T."/>
            <person name="Kesanakurti P."/>
            <person name="Hambleton S."/>
        </authorList>
    </citation>
    <scope>NUCLEOTIDE SEQUENCE</scope>
    <source>
        <strain evidence="2">DAOMC 236416</strain>
    </source>
</reference>
<evidence type="ECO:0000256" key="1">
    <source>
        <dbReference type="SAM" id="MobiDB-lite"/>
    </source>
</evidence>
<name>A0A177TAF1_9BASI</name>
<feature type="compositionally biased region" description="Acidic residues" evidence="1">
    <location>
        <begin position="552"/>
        <end position="562"/>
    </location>
</feature>
<keyword evidence="3" id="KW-1185">Reference proteome</keyword>
<dbReference type="Proteomes" id="UP000077521">
    <property type="component" value="Unassembled WGS sequence"/>
</dbReference>
<feature type="region of interest" description="Disordered" evidence="1">
    <location>
        <begin position="190"/>
        <end position="252"/>
    </location>
</feature>
<feature type="region of interest" description="Disordered" evidence="1">
    <location>
        <begin position="550"/>
        <end position="570"/>
    </location>
</feature>
<feature type="compositionally biased region" description="Low complexity" evidence="1">
    <location>
        <begin position="444"/>
        <end position="484"/>
    </location>
</feature>
<reference evidence="2" key="1">
    <citation type="submission" date="2016-04" db="EMBL/GenBank/DDBJ databases">
        <authorList>
            <person name="Nguyen H.D."/>
            <person name="Samba Siva P."/>
            <person name="Cullis J."/>
            <person name="Levesque C.A."/>
            <person name="Hambleton S."/>
        </authorList>
    </citation>
    <scope>NUCLEOTIDE SEQUENCE</scope>
    <source>
        <strain evidence="2">DAOMC 236416</strain>
    </source>
</reference>
<dbReference type="EMBL" id="LWDF02001125">
    <property type="protein sequence ID" value="KAE8240253.1"/>
    <property type="molecule type" value="Genomic_DNA"/>
</dbReference>
<comment type="caution">
    <text evidence="2">The sequence shown here is derived from an EMBL/GenBank/DDBJ whole genome shotgun (WGS) entry which is preliminary data.</text>
</comment>
<feature type="compositionally biased region" description="Pro residues" evidence="1">
    <location>
        <begin position="428"/>
        <end position="442"/>
    </location>
</feature>
<accession>A0A177TAF1</accession>
<feature type="compositionally biased region" description="Low complexity" evidence="1">
    <location>
        <begin position="24"/>
        <end position="49"/>
    </location>
</feature>